<dbReference type="GO" id="GO:0003677">
    <property type="term" value="F:DNA binding"/>
    <property type="evidence" value="ECO:0007669"/>
    <property type="project" value="UniProtKB-KW"/>
</dbReference>
<feature type="domain" description="Response regulatory" evidence="6">
    <location>
        <begin position="1"/>
        <end position="103"/>
    </location>
</feature>
<evidence type="ECO:0000259" key="5">
    <source>
        <dbReference type="PROSITE" id="PS50043"/>
    </source>
</evidence>
<dbReference type="PANTHER" id="PTHR44688:SF16">
    <property type="entry name" value="DNA-BINDING TRANSCRIPTIONAL ACTIVATOR DEVR_DOSR"/>
    <property type="match status" value="1"/>
</dbReference>
<feature type="modified residue" description="4-aspartylphosphate" evidence="4">
    <location>
        <position position="41"/>
    </location>
</feature>
<dbReference type="Pfam" id="PF00196">
    <property type="entry name" value="GerE"/>
    <property type="match status" value="1"/>
</dbReference>
<protein>
    <submittedName>
        <fullName evidence="7">DNA-binding response regulator</fullName>
    </submittedName>
</protein>
<dbReference type="Proteomes" id="UP000646776">
    <property type="component" value="Unassembled WGS sequence"/>
</dbReference>
<dbReference type="EMBL" id="BMSA01000026">
    <property type="protein sequence ID" value="GGT80635.1"/>
    <property type="molecule type" value="Genomic_DNA"/>
</dbReference>
<sequence>MLGAIGILRSASGCRFIGSLGGIDELTENQEESDGCVLVVDPYLDGVPFPDALSEVTKRHPVLVMSARTGHQNVRRALQSGAHGYVSKDIDSSTLVTAVQAVGIGGVYLGLSVADVLMQEWGGAPPPDFGEPLKGTDLTPREQDVLTMVARGLTHKQIGTRLTLSKATVDTYVHRIRQKVGAFNKAGLTRVAMDMGLLSNHS</sequence>
<keyword evidence="3" id="KW-0804">Transcription</keyword>
<dbReference type="InterPro" id="IPR036388">
    <property type="entry name" value="WH-like_DNA-bd_sf"/>
</dbReference>
<dbReference type="Gene3D" id="3.40.50.2300">
    <property type="match status" value="1"/>
</dbReference>
<evidence type="ECO:0000256" key="3">
    <source>
        <dbReference type="ARBA" id="ARBA00023163"/>
    </source>
</evidence>
<dbReference type="PROSITE" id="PS50043">
    <property type="entry name" value="HTH_LUXR_2"/>
    <property type="match status" value="1"/>
</dbReference>
<keyword evidence="1" id="KW-0805">Transcription regulation</keyword>
<evidence type="ECO:0000259" key="6">
    <source>
        <dbReference type="PROSITE" id="PS50110"/>
    </source>
</evidence>
<dbReference type="PRINTS" id="PR00038">
    <property type="entry name" value="HTHLUXR"/>
</dbReference>
<reference evidence="7" key="1">
    <citation type="journal article" date="2014" name="Int. J. Syst. Evol. Microbiol.">
        <title>Complete genome sequence of Corynebacterium casei LMG S-19264T (=DSM 44701T), isolated from a smear-ripened cheese.</title>
        <authorList>
            <consortium name="US DOE Joint Genome Institute (JGI-PGF)"/>
            <person name="Walter F."/>
            <person name="Albersmeier A."/>
            <person name="Kalinowski J."/>
            <person name="Ruckert C."/>
        </authorList>
    </citation>
    <scope>NUCLEOTIDE SEQUENCE</scope>
    <source>
        <strain evidence="7">JCM 4125</strain>
    </source>
</reference>
<dbReference type="InterPro" id="IPR011006">
    <property type="entry name" value="CheY-like_superfamily"/>
</dbReference>
<name>A0A918HNK8_9ACTN</name>
<keyword evidence="4" id="KW-0597">Phosphoprotein</keyword>
<keyword evidence="8" id="KW-1185">Reference proteome</keyword>
<accession>A0A918HNK8</accession>
<evidence type="ECO:0000256" key="4">
    <source>
        <dbReference type="PROSITE-ProRule" id="PRU00169"/>
    </source>
</evidence>
<dbReference type="CDD" id="cd06170">
    <property type="entry name" value="LuxR_C_like"/>
    <property type="match status" value="1"/>
</dbReference>
<keyword evidence="2 7" id="KW-0238">DNA-binding</keyword>
<dbReference type="InterPro" id="IPR001789">
    <property type="entry name" value="Sig_transdc_resp-reg_receiver"/>
</dbReference>
<dbReference type="Gene3D" id="1.10.10.10">
    <property type="entry name" value="Winged helix-like DNA-binding domain superfamily/Winged helix DNA-binding domain"/>
    <property type="match status" value="1"/>
</dbReference>
<proteinExistence type="predicted"/>
<dbReference type="AlphaFoldDB" id="A0A918HNK8"/>
<dbReference type="Pfam" id="PF00072">
    <property type="entry name" value="Response_reg"/>
    <property type="match status" value="1"/>
</dbReference>
<dbReference type="GO" id="GO:0006355">
    <property type="term" value="P:regulation of DNA-templated transcription"/>
    <property type="evidence" value="ECO:0007669"/>
    <property type="project" value="InterPro"/>
</dbReference>
<evidence type="ECO:0000256" key="1">
    <source>
        <dbReference type="ARBA" id="ARBA00023015"/>
    </source>
</evidence>
<feature type="domain" description="HTH luxR-type" evidence="5">
    <location>
        <begin position="131"/>
        <end position="196"/>
    </location>
</feature>
<evidence type="ECO:0000313" key="7">
    <source>
        <dbReference type="EMBL" id="GGT80635.1"/>
    </source>
</evidence>
<evidence type="ECO:0000256" key="2">
    <source>
        <dbReference type="ARBA" id="ARBA00023125"/>
    </source>
</evidence>
<comment type="caution">
    <text evidence="7">The sequence shown here is derived from an EMBL/GenBank/DDBJ whole genome shotgun (WGS) entry which is preliminary data.</text>
</comment>
<dbReference type="PROSITE" id="PS50110">
    <property type="entry name" value="RESPONSE_REGULATORY"/>
    <property type="match status" value="1"/>
</dbReference>
<dbReference type="PANTHER" id="PTHR44688">
    <property type="entry name" value="DNA-BINDING TRANSCRIPTIONAL ACTIVATOR DEVR_DOSR"/>
    <property type="match status" value="1"/>
</dbReference>
<dbReference type="GO" id="GO:0000160">
    <property type="term" value="P:phosphorelay signal transduction system"/>
    <property type="evidence" value="ECO:0007669"/>
    <property type="project" value="InterPro"/>
</dbReference>
<dbReference type="SUPFAM" id="SSF52172">
    <property type="entry name" value="CheY-like"/>
    <property type="match status" value="1"/>
</dbReference>
<gene>
    <name evidence="7" type="ORF">GCM10010226_68970</name>
</gene>
<dbReference type="InterPro" id="IPR000792">
    <property type="entry name" value="Tscrpt_reg_LuxR_C"/>
</dbReference>
<reference evidence="7" key="2">
    <citation type="submission" date="2020-09" db="EMBL/GenBank/DDBJ databases">
        <authorList>
            <person name="Sun Q."/>
            <person name="Ohkuma M."/>
        </authorList>
    </citation>
    <scope>NUCLEOTIDE SEQUENCE</scope>
    <source>
        <strain evidence="7">JCM 4125</strain>
    </source>
</reference>
<dbReference type="SUPFAM" id="SSF46894">
    <property type="entry name" value="C-terminal effector domain of the bipartite response regulators"/>
    <property type="match status" value="1"/>
</dbReference>
<dbReference type="SMART" id="SM00421">
    <property type="entry name" value="HTH_LUXR"/>
    <property type="match status" value="1"/>
</dbReference>
<organism evidence="7 8">
    <name type="scientific">Streptomyces phaeofaciens</name>
    <dbReference type="NCBI Taxonomy" id="68254"/>
    <lineage>
        <taxon>Bacteria</taxon>
        <taxon>Bacillati</taxon>
        <taxon>Actinomycetota</taxon>
        <taxon>Actinomycetes</taxon>
        <taxon>Kitasatosporales</taxon>
        <taxon>Streptomycetaceae</taxon>
        <taxon>Streptomyces</taxon>
    </lineage>
</organism>
<evidence type="ECO:0000313" key="8">
    <source>
        <dbReference type="Proteomes" id="UP000646776"/>
    </source>
</evidence>
<dbReference type="InterPro" id="IPR016032">
    <property type="entry name" value="Sig_transdc_resp-reg_C-effctor"/>
</dbReference>